<dbReference type="SUPFAM" id="SSF48452">
    <property type="entry name" value="TPR-like"/>
    <property type="match status" value="1"/>
</dbReference>
<evidence type="ECO:0000256" key="1">
    <source>
        <dbReference type="PROSITE-ProRule" id="PRU00339"/>
    </source>
</evidence>
<evidence type="ECO:0000256" key="2">
    <source>
        <dbReference type="SAM" id="MobiDB-lite"/>
    </source>
</evidence>
<feature type="transmembrane region" description="Helical" evidence="3">
    <location>
        <begin position="328"/>
        <end position="346"/>
    </location>
</feature>
<name>A0ABZ2JZ74_9BACT</name>
<feature type="signal peptide" evidence="4">
    <location>
        <begin position="1"/>
        <end position="27"/>
    </location>
</feature>
<gene>
    <name evidence="5" type="ORF">LZC95_35725</name>
</gene>
<keyword evidence="3" id="KW-1133">Transmembrane helix</keyword>
<dbReference type="InterPro" id="IPR019734">
    <property type="entry name" value="TPR_rpt"/>
</dbReference>
<accession>A0ABZ2JZ74</accession>
<sequence length="386" mass="39929">MKRHTRSIAAGLIVALAPLLVGGPAWAQSDEASTKAARARFQEGVQYYDKGQYENARAAFLQAYALRKHPAVLLNLAQSSLKSGHPMEAVKYFQQFLRESTSMTPAQRSDAEKGLVEARSKLGRLEISAPTGAEISVDSTPVGTAPLSDSVDVEPGTHMIRAKLPDGTADVKSVTPGPGDKLKVIFSAPEAPTAPAPVPVPAPTSTTPPGPSSSTPSALDTPPSEPIAGTTTPPPAESSGKWSLVPGIVGAGVGVAGLGTALAFYFFKQSAQDSADSADAEIREDARRNNVSTRGICNDPSATRYREACNALRDNNDKVDKNATVGNIALGVGIAGAVFGATWLIVASVHNSKAGKEAAPAPSTGFIRPVPMVLSNAKGLALEGAF</sequence>
<evidence type="ECO:0000313" key="6">
    <source>
        <dbReference type="Proteomes" id="UP001379533"/>
    </source>
</evidence>
<keyword evidence="1" id="KW-0802">TPR repeat</keyword>
<dbReference type="Gene3D" id="1.25.40.10">
    <property type="entry name" value="Tetratricopeptide repeat domain"/>
    <property type="match status" value="1"/>
</dbReference>
<dbReference type="Proteomes" id="UP001379533">
    <property type="component" value="Chromosome"/>
</dbReference>
<proteinExistence type="predicted"/>
<feature type="chain" id="PRO_5045663758" description="PEGA domain-containing protein" evidence="4">
    <location>
        <begin position="28"/>
        <end position="386"/>
    </location>
</feature>
<dbReference type="EMBL" id="CP089982">
    <property type="protein sequence ID" value="WXA91788.1"/>
    <property type="molecule type" value="Genomic_DNA"/>
</dbReference>
<evidence type="ECO:0000256" key="4">
    <source>
        <dbReference type="SAM" id="SignalP"/>
    </source>
</evidence>
<dbReference type="RefSeq" id="WP_394842406.1">
    <property type="nucleotide sequence ID" value="NZ_CP089982.1"/>
</dbReference>
<feature type="compositionally biased region" description="Pro residues" evidence="2">
    <location>
        <begin position="193"/>
        <end position="211"/>
    </location>
</feature>
<feature type="transmembrane region" description="Helical" evidence="3">
    <location>
        <begin position="242"/>
        <end position="267"/>
    </location>
</feature>
<keyword evidence="3" id="KW-0812">Transmembrane</keyword>
<keyword evidence="4" id="KW-0732">Signal</keyword>
<keyword evidence="6" id="KW-1185">Reference proteome</keyword>
<evidence type="ECO:0000313" key="5">
    <source>
        <dbReference type="EMBL" id="WXA91788.1"/>
    </source>
</evidence>
<protein>
    <recommendedName>
        <fullName evidence="7">PEGA domain-containing protein</fullName>
    </recommendedName>
</protein>
<keyword evidence="3" id="KW-0472">Membrane</keyword>
<feature type="region of interest" description="Disordered" evidence="2">
    <location>
        <begin position="193"/>
        <end position="240"/>
    </location>
</feature>
<evidence type="ECO:0008006" key="7">
    <source>
        <dbReference type="Google" id="ProtNLM"/>
    </source>
</evidence>
<feature type="repeat" description="TPR" evidence="1">
    <location>
        <begin position="37"/>
        <end position="70"/>
    </location>
</feature>
<evidence type="ECO:0000256" key="3">
    <source>
        <dbReference type="SAM" id="Phobius"/>
    </source>
</evidence>
<reference evidence="5 6" key="1">
    <citation type="submission" date="2021-12" db="EMBL/GenBank/DDBJ databases">
        <title>Discovery of the Pendulisporaceae a myxobacterial family with distinct sporulation behavior and unique specialized metabolism.</title>
        <authorList>
            <person name="Garcia R."/>
            <person name="Popoff A."/>
            <person name="Bader C.D."/>
            <person name="Loehr J."/>
            <person name="Walesch S."/>
            <person name="Walt C."/>
            <person name="Boldt J."/>
            <person name="Bunk B."/>
            <person name="Haeckl F.J.F.P.J."/>
            <person name="Gunesch A.P."/>
            <person name="Birkelbach J."/>
            <person name="Nuebel U."/>
            <person name="Pietschmann T."/>
            <person name="Bach T."/>
            <person name="Mueller R."/>
        </authorList>
    </citation>
    <scope>NUCLEOTIDE SEQUENCE [LARGE SCALE GENOMIC DNA]</scope>
    <source>
        <strain evidence="5 6">MSr12523</strain>
    </source>
</reference>
<dbReference type="PROSITE" id="PS50005">
    <property type="entry name" value="TPR"/>
    <property type="match status" value="1"/>
</dbReference>
<feature type="region of interest" description="Disordered" evidence="2">
    <location>
        <begin position="132"/>
        <end position="152"/>
    </location>
</feature>
<dbReference type="InterPro" id="IPR011990">
    <property type="entry name" value="TPR-like_helical_dom_sf"/>
</dbReference>
<organism evidence="5 6">
    <name type="scientific">Pendulispora brunnea</name>
    <dbReference type="NCBI Taxonomy" id="2905690"/>
    <lineage>
        <taxon>Bacteria</taxon>
        <taxon>Pseudomonadati</taxon>
        <taxon>Myxococcota</taxon>
        <taxon>Myxococcia</taxon>
        <taxon>Myxococcales</taxon>
        <taxon>Sorangiineae</taxon>
        <taxon>Pendulisporaceae</taxon>
        <taxon>Pendulispora</taxon>
    </lineage>
</organism>